<evidence type="ECO:0000313" key="2">
    <source>
        <dbReference type="Proteomes" id="UP001279734"/>
    </source>
</evidence>
<dbReference type="AlphaFoldDB" id="A0AAD3XEI0"/>
<keyword evidence="2" id="KW-1185">Reference proteome</keyword>
<name>A0AAD3XEI0_NEPGR</name>
<proteinExistence type="predicted"/>
<comment type="caution">
    <text evidence="1">The sequence shown here is derived from an EMBL/GenBank/DDBJ whole genome shotgun (WGS) entry which is preliminary data.</text>
</comment>
<reference evidence="1" key="1">
    <citation type="submission" date="2023-05" db="EMBL/GenBank/DDBJ databases">
        <title>Nepenthes gracilis genome sequencing.</title>
        <authorList>
            <person name="Fukushima K."/>
        </authorList>
    </citation>
    <scope>NUCLEOTIDE SEQUENCE</scope>
    <source>
        <strain evidence="1">SING2019-196</strain>
    </source>
</reference>
<protein>
    <submittedName>
        <fullName evidence="1">Uncharacterized protein</fullName>
    </submittedName>
</protein>
<accession>A0AAD3XEI0</accession>
<dbReference type="EMBL" id="BSYO01000003">
    <property type="protein sequence ID" value="GMH02112.1"/>
    <property type="molecule type" value="Genomic_DNA"/>
</dbReference>
<evidence type="ECO:0000313" key="1">
    <source>
        <dbReference type="EMBL" id="GMH02112.1"/>
    </source>
</evidence>
<gene>
    <name evidence="1" type="ORF">Nepgr_003951</name>
</gene>
<dbReference type="Proteomes" id="UP001279734">
    <property type="component" value="Unassembled WGS sequence"/>
</dbReference>
<organism evidence="1 2">
    <name type="scientific">Nepenthes gracilis</name>
    <name type="common">Slender pitcher plant</name>
    <dbReference type="NCBI Taxonomy" id="150966"/>
    <lineage>
        <taxon>Eukaryota</taxon>
        <taxon>Viridiplantae</taxon>
        <taxon>Streptophyta</taxon>
        <taxon>Embryophyta</taxon>
        <taxon>Tracheophyta</taxon>
        <taxon>Spermatophyta</taxon>
        <taxon>Magnoliopsida</taxon>
        <taxon>eudicotyledons</taxon>
        <taxon>Gunneridae</taxon>
        <taxon>Pentapetalae</taxon>
        <taxon>Caryophyllales</taxon>
        <taxon>Nepenthaceae</taxon>
        <taxon>Nepenthes</taxon>
    </lineage>
</organism>
<sequence>MPDLVQPKLDASTALRGSGEPGCLKNLNHEIKTQNLGSVKNMEGDAPMALSDTQCGLIPQLHDANSAPEVGGAMKPSPFPSYWFGLLNLHGRAALPLHWIIAAVVRCCWPKGSLQLPYALPQTRGPECAASICC</sequence>